<dbReference type="PANTHER" id="PTHR33116">
    <property type="entry name" value="REVERSE TRANSCRIPTASE ZINC-BINDING DOMAIN-CONTAINING PROTEIN-RELATED-RELATED"/>
    <property type="match status" value="1"/>
</dbReference>
<keyword evidence="2" id="KW-1185">Reference proteome</keyword>
<dbReference type="Proteomes" id="UP000015105">
    <property type="component" value="Chromosome 1D"/>
</dbReference>
<proteinExistence type="predicted"/>
<reference evidence="2" key="2">
    <citation type="journal article" date="2017" name="Nat. Plants">
        <title>The Aegilops tauschii genome reveals multiple impacts of transposons.</title>
        <authorList>
            <person name="Zhao G."/>
            <person name="Zou C."/>
            <person name="Li K."/>
            <person name="Wang K."/>
            <person name="Li T."/>
            <person name="Gao L."/>
            <person name="Zhang X."/>
            <person name="Wang H."/>
            <person name="Yang Z."/>
            <person name="Liu X."/>
            <person name="Jiang W."/>
            <person name="Mao L."/>
            <person name="Kong X."/>
            <person name="Jiao Y."/>
            <person name="Jia J."/>
        </authorList>
    </citation>
    <scope>NUCLEOTIDE SEQUENCE [LARGE SCALE GENOMIC DNA]</scope>
    <source>
        <strain evidence="2">cv. AL8/78</strain>
    </source>
</reference>
<name>A0A452YTU5_AEGTS</name>
<protein>
    <recommendedName>
        <fullName evidence="3">Reverse transcriptase zinc-binding domain-containing protein</fullName>
    </recommendedName>
</protein>
<evidence type="ECO:0000313" key="1">
    <source>
        <dbReference type="EnsemblPlants" id="AET1Gv20531000.1"/>
    </source>
</evidence>
<reference evidence="1" key="4">
    <citation type="submission" date="2019-03" db="UniProtKB">
        <authorList>
            <consortium name="EnsemblPlants"/>
        </authorList>
    </citation>
    <scope>IDENTIFICATION</scope>
</reference>
<organism evidence="1 2">
    <name type="scientific">Aegilops tauschii subsp. strangulata</name>
    <name type="common">Goatgrass</name>
    <dbReference type="NCBI Taxonomy" id="200361"/>
    <lineage>
        <taxon>Eukaryota</taxon>
        <taxon>Viridiplantae</taxon>
        <taxon>Streptophyta</taxon>
        <taxon>Embryophyta</taxon>
        <taxon>Tracheophyta</taxon>
        <taxon>Spermatophyta</taxon>
        <taxon>Magnoliopsida</taxon>
        <taxon>Liliopsida</taxon>
        <taxon>Poales</taxon>
        <taxon>Poaceae</taxon>
        <taxon>BOP clade</taxon>
        <taxon>Pooideae</taxon>
        <taxon>Triticodae</taxon>
        <taxon>Triticeae</taxon>
        <taxon>Triticinae</taxon>
        <taxon>Aegilops</taxon>
    </lineage>
</organism>
<evidence type="ECO:0008006" key="3">
    <source>
        <dbReference type="Google" id="ProtNLM"/>
    </source>
</evidence>
<evidence type="ECO:0000313" key="2">
    <source>
        <dbReference type="Proteomes" id="UP000015105"/>
    </source>
</evidence>
<reference evidence="2" key="1">
    <citation type="journal article" date="2014" name="Science">
        <title>Ancient hybridizations among the ancestral genomes of bread wheat.</title>
        <authorList>
            <consortium name="International Wheat Genome Sequencing Consortium,"/>
            <person name="Marcussen T."/>
            <person name="Sandve S.R."/>
            <person name="Heier L."/>
            <person name="Spannagl M."/>
            <person name="Pfeifer M."/>
            <person name="Jakobsen K.S."/>
            <person name="Wulff B.B."/>
            <person name="Steuernagel B."/>
            <person name="Mayer K.F."/>
            <person name="Olsen O.A."/>
        </authorList>
    </citation>
    <scope>NUCLEOTIDE SEQUENCE [LARGE SCALE GENOMIC DNA]</scope>
    <source>
        <strain evidence="2">cv. AL8/78</strain>
    </source>
</reference>
<accession>A0A452YTU5</accession>
<dbReference type="AlphaFoldDB" id="A0A452YTU5"/>
<dbReference type="STRING" id="200361.A0A452YTU5"/>
<dbReference type="PANTHER" id="PTHR33116:SF86">
    <property type="entry name" value="REVERSE TRANSCRIPTASE DOMAIN-CONTAINING PROTEIN"/>
    <property type="match status" value="1"/>
</dbReference>
<reference evidence="1" key="5">
    <citation type="journal article" date="2021" name="G3 (Bethesda)">
        <title>Aegilops tauschii genome assembly Aet v5.0 features greater sequence contiguity and improved annotation.</title>
        <authorList>
            <person name="Wang L."/>
            <person name="Zhu T."/>
            <person name="Rodriguez J.C."/>
            <person name="Deal K.R."/>
            <person name="Dubcovsky J."/>
            <person name="McGuire P.E."/>
            <person name="Lux T."/>
            <person name="Spannagl M."/>
            <person name="Mayer K.F.X."/>
            <person name="Baldrich P."/>
            <person name="Meyers B.C."/>
            <person name="Huo N."/>
            <person name="Gu Y.Q."/>
            <person name="Zhou H."/>
            <person name="Devos K.M."/>
            <person name="Bennetzen J.L."/>
            <person name="Unver T."/>
            <person name="Budak H."/>
            <person name="Gulick P.J."/>
            <person name="Galiba G."/>
            <person name="Kalapos B."/>
            <person name="Nelson D.R."/>
            <person name="Li P."/>
            <person name="You F.M."/>
            <person name="Luo M.C."/>
            <person name="Dvorak J."/>
        </authorList>
    </citation>
    <scope>NUCLEOTIDE SEQUENCE [LARGE SCALE GENOMIC DNA]</scope>
    <source>
        <strain evidence="1">cv. AL8/78</strain>
    </source>
</reference>
<dbReference type="Gramene" id="AET1Gv20531000.1">
    <property type="protein sequence ID" value="AET1Gv20531000.1"/>
    <property type="gene ID" value="AET1Gv20531000"/>
</dbReference>
<reference evidence="1" key="3">
    <citation type="journal article" date="2017" name="Nature">
        <title>Genome sequence of the progenitor of the wheat D genome Aegilops tauschii.</title>
        <authorList>
            <person name="Luo M.C."/>
            <person name="Gu Y.Q."/>
            <person name="Puiu D."/>
            <person name="Wang H."/>
            <person name="Twardziok S.O."/>
            <person name="Deal K.R."/>
            <person name="Huo N."/>
            <person name="Zhu T."/>
            <person name="Wang L."/>
            <person name="Wang Y."/>
            <person name="McGuire P.E."/>
            <person name="Liu S."/>
            <person name="Long H."/>
            <person name="Ramasamy R.K."/>
            <person name="Rodriguez J.C."/>
            <person name="Van S.L."/>
            <person name="Yuan L."/>
            <person name="Wang Z."/>
            <person name="Xia Z."/>
            <person name="Xiao L."/>
            <person name="Anderson O.D."/>
            <person name="Ouyang S."/>
            <person name="Liang Y."/>
            <person name="Zimin A.V."/>
            <person name="Pertea G."/>
            <person name="Qi P."/>
            <person name="Bennetzen J.L."/>
            <person name="Dai X."/>
            <person name="Dawson M.W."/>
            <person name="Muller H.G."/>
            <person name="Kugler K."/>
            <person name="Rivarola-Duarte L."/>
            <person name="Spannagl M."/>
            <person name="Mayer K.F.X."/>
            <person name="Lu F.H."/>
            <person name="Bevan M.W."/>
            <person name="Leroy P."/>
            <person name="Li P."/>
            <person name="You F.M."/>
            <person name="Sun Q."/>
            <person name="Liu Z."/>
            <person name="Lyons E."/>
            <person name="Wicker T."/>
            <person name="Salzberg S.L."/>
            <person name="Devos K.M."/>
            <person name="Dvorak J."/>
        </authorList>
    </citation>
    <scope>NUCLEOTIDE SEQUENCE [LARGE SCALE GENOMIC DNA]</scope>
    <source>
        <strain evidence="1">cv. AL8/78</strain>
    </source>
</reference>
<dbReference type="EnsemblPlants" id="AET1Gv20531000.1">
    <property type="protein sequence ID" value="AET1Gv20531000.1"/>
    <property type="gene ID" value="AET1Gv20531000"/>
</dbReference>
<sequence>MSQFWWGDEDNQKRMHWMAWWKMCVPKDQGGMGFRDIHCFNLALLAKQVWHLLDNPESLCATILRAKYFPEGDL</sequence>